<evidence type="ECO:0000259" key="8">
    <source>
        <dbReference type="Pfam" id="PF11560"/>
    </source>
</evidence>
<dbReference type="Xenbase" id="XB-GENE-5956201">
    <property type="gene designation" value="dhrs7c"/>
</dbReference>
<dbReference type="GO" id="GO:0016491">
    <property type="term" value="F:oxidoreductase activity"/>
    <property type="evidence" value="ECO:0007669"/>
    <property type="project" value="UniProtKB-KW"/>
</dbReference>
<dbReference type="Pfam" id="PF00106">
    <property type="entry name" value="adh_short"/>
    <property type="match status" value="1"/>
</dbReference>
<dbReference type="AGR" id="Xenbase:XB-GENE-5956201"/>
<evidence type="ECO:0000256" key="5">
    <source>
        <dbReference type="ARBA" id="ARBA00023027"/>
    </source>
</evidence>
<keyword evidence="2" id="KW-0732">Signal</keyword>
<dbReference type="InterPro" id="IPR002347">
    <property type="entry name" value="SDR_fam"/>
</dbReference>
<dbReference type="InterPro" id="IPR052148">
    <property type="entry name" value="SDR_family_member_7C"/>
</dbReference>
<evidence type="ECO:0000313" key="9">
    <source>
        <dbReference type="Proteomes" id="UP000008143"/>
    </source>
</evidence>
<dbReference type="OrthoDB" id="5307821at2759"/>
<dbReference type="PANTHER" id="PTHR44668">
    <property type="match status" value="1"/>
</dbReference>
<evidence type="ECO:0000256" key="4">
    <source>
        <dbReference type="ARBA" id="ARBA00023002"/>
    </source>
</evidence>
<dbReference type="AlphaFoldDB" id="A0A8J0SYK2"/>
<keyword evidence="5" id="KW-0520">NAD</keyword>
<dbReference type="PRINTS" id="PR00081">
    <property type="entry name" value="GDHRDH"/>
</dbReference>
<evidence type="ECO:0000256" key="1">
    <source>
        <dbReference type="ARBA" id="ARBA00006484"/>
    </source>
</evidence>
<dbReference type="Gene3D" id="3.40.50.720">
    <property type="entry name" value="NAD(P)-binding Rossmann-like Domain"/>
    <property type="match status" value="1"/>
</dbReference>
<dbReference type="GeneID" id="100135266"/>
<evidence type="ECO:0000256" key="2">
    <source>
        <dbReference type="ARBA" id="ARBA00022729"/>
    </source>
</evidence>
<evidence type="ECO:0000313" key="10">
    <source>
        <dbReference type="RefSeq" id="XP_012826975.2"/>
    </source>
</evidence>
<dbReference type="InterPro" id="IPR036291">
    <property type="entry name" value="NAD(P)-bd_dom_sf"/>
</dbReference>
<evidence type="ECO:0000256" key="3">
    <source>
        <dbReference type="ARBA" id="ARBA00022857"/>
    </source>
</evidence>
<keyword evidence="3" id="KW-0521">NADP</keyword>
<dbReference type="RefSeq" id="XP_012826975.2">
    <property type="nucleotide sequence ID" value="XM_012971521.3"/>
</dbReference>
<evidence type="ECO:0000256" key="6">
    <source>
        <dbReference type="ARBA" id="ARBA00040420"/>
    </source>
</evidence>
<comment type="similarity">
    <text evidence="1">Belongs to the short-chain dehydrogenases/reductases (SDR) family.</text>
</comment>
<proteinExistence type="inferred from homology"/>
<dbReference type="Gene3D" id="1.10.287.3160">
    <property type="match status" value="1"/>
</dbReference>
<dbReference type="Pfam" id="PF11560">
    <property type="entry name" value="LAP2alpha"/>
    <property type="match status" value="1"/>
</dbReference>
<evidence type="ECO:0000256" key="7">
    <source>
        <dbReference type="ARBA" id="ARBA00043011"/>
    </source>
</evidence>
<dbReference type="Proteomes" id="UP000008143">
    <property type="component" value="Chromosome 10"/>
</dbReference>
<dbReference type="PRINTS" id="PR00080">
    <property type="entry name" value="SDRFAMILY"/>
</dbReference>
<dbReference type="PANTHER" id="PTHR44668:SF2">
    <property type="entry name" value="DEHYDROGENASE_REDUCTASE SDR FAMILY MEMBER 7C"/>
    <property type="match status" value="1"/>
</dbReference>
<protein>
    <recommendedName>
        <fullName evidence="6">Dehydrogenase/reductase SDR family member 7C</fullName>
    </recommendedName>
    <alternativeName>
        <fullName evidence="7">Short-chain dehydrogenase/reductase family 32C member 2</fullName>
    </alternativeName>
</protein>
<dbReference type="CDD" id="cd05332">
    <property type="entry name" value="11beta-HSD1_like_SDR_c"/>
    <property type="match status" value="1"/>
</dbReference>
<accession>A0A8J0SYK2</accession>
<keyword evidence="4" id="KW-0560">Oxidoreductase</keyword>
<reference evidence="10" key="1">
    <citation type="submission" date="2025-08" db="UniProtKB">
        <authorList>
            <consortium name="RefSeq"/>
        </authorList>
    </citation>
    <scope>IDENTIFICATION</scope>
    <source>
        <strain evidence="10">Nigerian</strain>
        <tissue evidence="10">Liver and blood</tissue>
    </source>
</reference>
<keyword evidence="9" id="KW-1185">Reference proteome</keyword>
<dbReference type="InterPro" id="IPR021623">
    <property type="entry name" value="LAP2alpha_C"/>
</dbReference>
<evidence type="ECO:0000313" key="11">
    <source>
        <dbReference type="Xenbase" id="XB-GENE-5956201"/>
    </source>
</evidence>
<dbReference type="SUPFAM" id="SSF51735">
    <property type="entry name" value="NAD(P)-binding Rossmann-fold domains"/>
    <property type="match status" value="1"/>
</dbReference>
<feature type="domain" description="Lamina-associated polypeptide 2 alpha C-terminal" evidence="8">
    <location>
        <begin position="422"/>
        <end position="628"/>
    </location>
</feature>
<sequence length="704" mass="79194">MGFLTFLIVPLLILGISGIVYIYREVVRLMSRSALKNKVVVITDAISGLGKECSRVFHSAGARLVLCGKTWEKLEALHDALISVADPSVTFTPKLVLLDISDINNMEAMGKEIQDCYGCVDVLINNASMKMKGPLQSVSLELDKKIMDANYFGPITLVKAILPHMISRRTGQIVLVNTIQGKIGVPFRAAYAASKHAIQGFFDCLRAEVEEFDVSVSTVSPTFIRSYHVQPQPGNWEASIWKWIFYRVAMESPACVASRGQGTAAHGAPTCNVQEKANAIWKSCHACERLEVQRVGLKNVNKDCLKSVLISDQAWSTTLDHMKDFLLWIKVVLSRILFSSTAKLKGLLKCLPPLYLSFEEENVSDTGNILDELNENQAMASGFDLKLIDHLVKAVRKALAFSPRTLSKEKAHKIFGKKFQKAQMFPFHPVVKDLIITEWKRPEKSVFISPKFTRMYPLDTTNILAWEVPKVDEAILKIVVKTVNLVEDSISFKDTMERMIDSALKRSYQAGLASFRPAIAMTSVSRAMKIWLKHLEYAVVSGVKRCRLLEAMDELKLATEFLSEASLDLVRLIAQHIVLSVVARRRLWLRACSAKGALIEDICKLPFTGGLLFGAKLDEIIRKTSRGNRFCLTGKSKKWFRYLQNITRDNKYGRYTHFYHPGRLSNRPSSWRGGQSTFTRRPGVKDGLPRFSCFKSLKRDQASM</sequence>
<gene>
    <name evidence="10 11" type="primary">dhrs7c</name>
</gene>
<name>A0A8J0SYK2_XENTR</name>
<organism evidence="9 10">
    <name type="scientific">Xenopus tropicalis</name>
    <name type="common">Western clawed frog</name>
    <name type="synonym">Silurana tropicalis</name>
    <dbReference type="NCBI Taxonomy" id="8364"/>
    <lineage>
        <taxon>Eukaryota</taxon>
        <taxon>Metazoa</taxon>
        <taxon>Chordata</taxon>
        <taxon>Craniata</taxon>
        <taxon>Vertebrata</taxon>
        <taxon>Euteleostomi</taxon>
        <taxon>Amphibia</taxon>
        <taxon>Batrachia</taxon>
        <taxon>Anura</taxon>
        <taxon>Pipoidea</taxon>
        <taxon>Pipidae</taxon>
        <taxon>Xenopodinae</taxon>
        <taxon>Xenopus</taxon>
        <taxon>Silurana</taxon>
    </lineage>
</organism>
<dbReference type="CTD" id="201140"/>